<dbReference type="EMBL" id="CAFBOL010000111">
    <property type="protein sequence ID" value="CAB5011576.1"/>
    <property type="molecule type" value="Genomic_DNA"/>
</dbReference>
<dbReference type="PANTHER" id="PTHR42701">
    <property type="entry name" value="IMIDAZOLE GLYCEROL PHOSPHATE SYNTHASE SUBUNIT HISH"/>
    <property type="match status" value="1"/>
</dbReference>
<dbReference type="EMBL" id="CAFAAV010000014">
    <property type="protein sequence ID" value="CAB4804306.1"/>
    <property type="molecule type" value="Genomic_DNA"/>
</dbReference>
<organism evidence="11">
    <name type="scientific">freshwater metagenome</name>
    <dbReference type="NCBI Taxonomy" id="449393"/>
    <lineage>
        <taxon>unclassified sequences</taxon>
        <taxon>metagenomes</taxon>
        <taxon>ecological metagenomes</taxon>
    </lineage>
</organism>
<dbReference type="CDD" id="cd01748">
    <property type="entry name" value="GATase1_IGP_Synthase"/>
    <property type="match status" value="1"/>
</dbReference>
<gene>
    <name evidence="12" type="ORF">UFOPK2656_03426</name>
    <name evidence="13" type="ORF">UFOPK3099_00311</name>
    <name evidence="14" type="ORF">UFOPK3267_02046</name>
    <name evidence="15" type="ORF">UFOPK3651_03252</name>
    <name evidence="16" type="ORF">UFOPK3931_02848</name>
    <name evidence="11" type="ORF">UFOPK4189_02544</name>
</gene>
<dbReference type="InterPro" id="IPR010139">
    <property type="entry name" value="Imidazole-glycPsynth_HisH"/>
</dbReference>
<dbReference type="UniPathway" id="UPA00031">
    <property type="reaction ID" value="UER00010"/>
</dbReference>
<keyword evidence="3" id="KW-0028">Amino-acid biosynthesis</keyword>
<dbReference type="PROSITE" id="PS51273">
    <property type="entry name" value="GATASE_TYPE_1"/>
    <property type="match status" value="1"/>
</dbReference>
<comment type="pathway">
    <text evidence="1">Amino-acid biosynthesis; L-histidine biosynthesis; L-histidine from 5-phospho-alpha-D-ribose 1-diphosphate: step 5/9.</text>
</comment>
<dbReference type="HAMAP" id="MF_00278">
    <property type="entry name" value="HisH"/>
    <property type="match status" value="1"/>
</dbReference>
<keyword evidence="7" id="KW-0456">Lyase</keyword>
<dbReference type="GO" id="GO:0016829">
    <property type="term" value="F:lyase activity"/>
    <property type="evidence" value="ECO:0007669"/>
    <property type="project" value="UniProtKB-KW"/>
</dbReference>
<evidence type="ECO:0000256" key="6">
    <source>
        <dbReference type="ARBA" id="ARBA00023102"/>
    </source>
</evidence>
<reference evidence="11" key="1">
    <citation type="submission" date="2020-05" db="EMBL/GenBank/DDBJ databases">
        <authorList>
            <person name="Chiriac C."/>
            <person name="Salcher M."/>
            <person name="Ghai R."/>
            <person name="Kavagutti S V."/>
        </authorList>
    </citation>
    <scope>NUCLEOTIDE SEQUENCE</scope>
</reference>
<evidence type="ECO:0000256" key="3">
    <source>
        <dbReference type="ARBA" id="ARBA00022605"/>
    </source>
</evidence>
<dbReference type="EMBL" id="CAEZYF010000038">
    <property type="protein sequence ID" value="CAB4749049.1"/>
    <property type="molecule type" value="Genomic_DNA"/>
</dbReference>
<dbReference type="InterPro" id="IPR029062">
    <property type="entry name" value="Class_I_gatase-like"/>
</dbReference>
<evidence type="ECO:0000313" key="13">
    <source>
        <dbReference type="EMBL" id="CAB4804306.1"/>
    </source>
</evidence>
<evidence type="ECO:0000259" key="10">
    <source>
        <dbReference type="Pfam" id="PF00117"/>
    </source>
</evidence>
<feature type="domain" description="Glutamine amidotransferase" evidence="10">
    <location>
        <begin position="40"/>
        <end position="202"/>
    </location>
</feature>
<dbReference type="PANTHER" id="PTHR42701:SF1">
    <property type="entry name" value="IMIDAZOLE GLYCEROL PHOSPHATE SYNTHASE SUBUNIT HISH"/>
    <property type="match status" value="1"/>
</dbReference>
<comment type="catalytic activity">
    <reaction evidence="9">
        <text>L-glutamine + H2O = L-glutamate + NH4(+)</text>
        <dbReference type="Rhea" id="RHEA:15889"/>
        <dbReference type="ChEBI" id="CHEBI:15377"/>
        <dbReference type="ChEBI" id="CHEBI:28938"/>
        <dbReference type="ChEBI" id="CHEBI:29985"/>
        <dbReference type="ChEBI" id="CHEBI:58359"/>
        <dbReference type="EC" id="3.5.1.2"/>
    </reaction>
</comment>
<dbReference type="EMBL" id="CAFBMT010000034">
    <property type="protein sequence ID" value="CAB4956983.1"/>
    <property type="molecule type" value="Genomic_DNA"/>
</dbReference>
<dbReference type="SUPFAM" id="SSF52317">
    <property type="entry name" value="Class I glutamine amidotransferase-like"/>
    <property type="match status" value="1"/>
</dbReference>
<dbReference type="InterPro" id="IPR017926">
    <property type="entry name" value="GATASE"/>
</dbReference>
<evidence type="ECO:0000313" key="16">
    <source>
        <dbReference type="EMBL" id="CAB5011576.1"/>
    </source>
</evidence>
<evidence type="ECO:0000313" key="15">
    <source>
        <dbReference type="EMBL" id="CAB4956983.1"/>
    </source>
</evidence>
<protein>
    <submittedName>
        <fullName evidence="11">Unannotated protein</fullName>
    </submittedName>
</protein>
<name>A0A6J6A8E7_9ZZZZ</name>
<evidence type="ECO:0000256" key="4">
    <source>
        <dbReference type="ARBA" id="ARBA00022801"/>
    </source>
</evidence>
<evidence type="ECO:0000313" key="11">
    <source>
        <dbReference type="EMBL" id="CAB4364784.1"/>
    </source>
</evidence>
<accession>A0A6J6A8E7</accession>
<dbReference type="Gene3D" id="3.40.50.880">
    <property type="match status" value="1"/>
</dbReference>
<evidence type="ECO:0000256" key="7">
    <source>
        <dbReference type="ARBA" id="ARBA00023239"/>
    </source>
</evidence>
<proteinExistence type="inferred from homology"/>
<keyword evidence="6" id="KW-0368">Histidine biosynthesis</keyword>
<keyword evidence="4" id="KW-0378">Hydrolase</keyword>
<dbReference type="Pfam" id="PF00117">
    <property type="entry name" value="GATase"/>
    <property type="match status" value="1"/>
</dbReference>
<dbReference type="PIRSF" id="PIRSF000495">
    <property type="entry name" value="Amidotransf_hisH"/>
    <property type="match status" value="1"/>
</dbReference>
<evidence type="ECO:0000256" key="5">
    <source>
        <dbReference type="ARBA" id="ARBA00022962"/>
    </source>
</evidence>
<keyword evidence="5" id="KW-0315">Glutamine amidotransferase</keyword>
<dbReference type="NCBIfam" id="TIGR01855">
    <property type="entry name" value="IMP_synth_hisH"/>
    <property type="match status" value="1"/>
</dbReference>
<dbReference type="EMBL" id="CAFBIY010000126">
    <property type="protein sequence ID" value="CAB4852376.1"/>
    <property type="molecule type" value="Genomic_DNA"/>
</dbReference>
<evidence type="ECO:0000256" key="8">
    <source>
        <dbReference type="ARBA" id="ARBA00047838"/>
    </source>
</evidence>
<dbReference type="GO" id="GO:0000107">
    <property type="term" value="F:imidazoleglycerol-phosphate synthase activity"/>
    <property type="evidence" value="ECO:0007669"/>
    <property type="project" value="TreeGrafter"/>
</dbReference>
<dbReference type="EMBL" id="CAESGF010000018">
    <property type="protein sequence ID" value="CAB4364784.1"/>
    <property type="molecule type" value="Genomic_DNA"/>
</dbReference>
<evidence type="ECO:0000256" key="2">
    <source>
        <dbReference type="ARBA" id="ARBA00011152"/>
    </source>
</evidence>
<dbReference type="AlphaFoldDB" id="A0A6J6A8E7"/>
<evidence type="ECO:0000313" key="14">
    <source>
        <dbReference type="EMBL" id="CAB4852376.1"/>
    </source>
</evidence>
<sequence>MTAPLVAVLDYGIGNLRSAQKALEVCGADARLTADPAFVRSADAVVLPGVGAFGACMQALRAAGLESVVHEAVASGRPFLGICVGMQMLFTGSDEDPDDAGLGVIDGQIRWITDQLPRPQMQWNQLSLTRSDDPMFVGLTGQPWVYFVHSLHGVPADPSLVAATCDYGGTVNAAFRKGNVFATQFHPEKSGVDGLALLRNFVQLVSSGVSA</sequence>
<evidence type="ECO:0000256" key="9">
    <source>
        <dbReference type="ARBA" id="ARBA00049534"/>
    </source>
</evidence>
<dbReference type="GO" id="GO:0000105">
    <property type="term" value="P:L-histidine biosynthetic process"/>
    <property type="evidence" value="ECO:0007669"/>
    <property type="project" value="UniProtKB-UniPathway"/>
</dbReference>
<dbReference type="GO" id="GO:0004359">
    <property type="term" value="F:glutaminase activity"/>
    <property type="evidence" value="ECO:0007669"/>
    <property type="project" value="UniProtKB-EC"/>
</dbReference>
<evidence type="ECO:0000256" key="1">
    <source>
        <dbReference type="ARBA" id="ARBA00005091"/>
    </source>
</evidence>
<comment type="catalytic activity">
    <reaction evidence="8">
        <text>5-[(5-phospho-1-deoxy-D-ribulos-1-ylimino)methylamino]-1-(5-phospho-beta-D-ribosyl)imidazole-4-carboxamide + L-glutamine = D-erythro-1-(imidazol-4-yl)glycerol 3-phosphate + 5-amino-1-(5-phospho-beta-D-ribosyl)imidazole-4-carboxamide + L-glutamate + H(+)</text>
        <dbReference type="Rhea" id="RHEA:24793"/>
        <dbReference type="ChEBI" id="CHEBI:15378"/>
        <dbReference type="ChEBI" id="CHEBI:29985"/>
        <dbReference type="ChEBI" id="CHEBI:58278"/>
        <dbReference type="ChEBI" id="CHEBI:58359"/>
        <dbReference type="ChEBI" id="CHEBI:58475"/>
        <dbReference type="ChEBI" id="CHEBI:58525"/>
        <dbReference type="EC" id="4.3.2.10"/>
    </reaction>
</comment>
<comment type="subunit">
    <text evidence="2">Heterodimer of HisH and HisF.</text>
</comment>
<evidence type="ECO:0000313" key="12">
    <source>
        <dbReference type="EMBL" id="CAB4749049.1"/>
    </source>
</evidence>